<protein>
    <submittedName>
        <fullName evidence="2">Uncharacterized protein</fullName>
    </submittedName>
</protein>
<keyword evidence="1" id="KW-1133">Transmembrane helix</keyword>
<accession>A0A4C1SFB1</accession>
<dbReference type="EMBL" id="BGZK01003392">
    <property type="protein sequence ID" value="GBP00792.1"/>
    <property type="molecule type" value="Genomic_DNA"/>
</dbReference>
<evidence type="ECO:0000313" key="2">
    <source>
        <dbReference type="EMBL" id="GBP00792.1"/>
    </source>
</evidence>
<name>A0A4C1SFB1_EUMVA</name>
<keyword evidence="1" id="KW-0472">Membrane</keyword>
<gene>
    <name evidence="2" type="ORF">EVAR_71436_1</name>
</gene>
<evidence type="ECO:0000313" key="3">
    <source>
        <dbReference type="Proteomes" id="UP000299102"/>
    </source>
</evidence>
<organism evidence="2 3">
    <name type="scientific">Eumeta variegata</name>
    <name type="common">Bagworm moth</name>
    <name type="synonym">Eumeta japonica</name>
    <dbReference type="NCBI Taxonomy" id="151549"/>
    <lineage>
        <taxon>Eukaryota</taxon>
        <taxon>Metazoa</taxon>
        <taxon>Ecdysozoa</taxon>
        <taxon>Arthropoda</taxon>
        <taxon>Hexapoda</taxon>
        <taxon>Insecta</taxon>
        <taxon>Pterygota</taxon>
        <taxon>Neoptera</taxon>
        <taxon>Endopterygota</taxon>
        <taxon>Lepidoptera</taxon>
        <taxon>Glossata</taxon>
        <taxon>Ditrysia</taxon>
        <taxon>Tineoidea</taxon>
        <taxon>Psychidae</taxon>
        <taxon>Oiketicinae</taxon>
        <taxon>Eumeta</taxon>
    </lineage>
</organism>
<feature type="transmembrane region" description="Helical" evidence="1">
    <location>
        <begin position="42"/>
        <end position="63"/>
    </location>
</feature>
<comment type="caution">
    <text evidence="2">The sequence shown here is derived from an EMBL/GenBank/DDBJ whole genome shotgun (WGS) entry which is preliminary data.</text>
</comment>
<keyword evidence="1" id="KW-0812">Transmembrane</keyword>
<sequence length="101" mass="11523">MLLVVLDELFFVVQYAQMFGDRESRRFGRMSRVITASWEMGAVTLSGLEVLSVALIYYVNLVVSQVNTHRSKEFALGWHKLRGGQKKRRVAQEYIAASQAL</sequence>
<dbReference type="AlphaFoldDB" id="A0A4C1SFB1"/>
<dbReference type="Proteomes" id="UP000299102">
    <property type="component" value="Unassembled WGS sequence"/>
</dbReference>
<proteinExistence type="predicted"/>
<evidence type="ECO:0000256" key="1">
    <source>
        <dbReference type="SAM" id="Phobius"/>
    </source>
</evidence>
<keyword evidence="3" id="KW-1185">Reference proteome</keyword>
<reference evidence="2 3" key="1">
    <citation type="journal article" date="2019" name="Commun. Biol.">
        <title>The bagworm genome reveals a unique fibroin gene that provides high tensile strength.</title>
        <authorList>
            <person name="Kono N."/>
            <person name="Nakamura H."/>
            <person name="Ohtoshi R."/>
            <person name="Tomita M."/>
            <person name="Numata K."/>
            <person name="Arakawa K."/>
        </authorList>
    </citation>
    <scope>NUCLEOTIDE SEQUENCE [LARGE SCALE GENOMIC DNA]</scope>
</reference>